<evidence type="ECO:0000256" key="1">
    <source>
        <dbReference type="ARBA" id="ARBA00008078"/>
    </source>
</evidence>
<feature type="domain" description="tRNA intron endonuclease catalytic" evidence="5">
    <location>
        <begin position="267"/>
        <end position="361"/>
    </location>
</feature>
<dbReference type="OrthoDB" id="10249562at2759"/>
<evidence type="ECO:0000259" key="5">
    <source>
        <dbReference type="Pfam" id="PF01974"/>
    </source>
</evidence>
<evidence type="ECO:0000313" key="7">
    <source>
        <dbReference type="Proteomes" id="UP000274922"/>
    </source>
</evidence>
<dbReference type="GO" id="GO:0000214">
    <property type="term" value="C:tRNA-intron endonuclease complex"/>
    <property type="evidence" value="ECO:0007669"/>
    <property type="project" value="TreeGrafter"/>
</dbReference>
<comment type="similarity">
    <text evidence="1">Belongs to the tRNA-intron endonuclease family.</text>
</comment>
<dbReference type="InterPro" id="IPR036167">
    <property type="entry name" value="tRNA_intron_Endo_cat-like_sf"/>
</dbReference>
<dbReference type="GO" id="GO:0000213">
    <property type="term" value="F:tRNA-intron lyase activity"/>
    <property type="evidence" value="ECO:0007669"/>
    <property type="project" value="UniProtKB-EC"/>
</dbReference>
<dbReference type="Proteomes" id="UP000274922">
    <property type="component" value="Unassembled WGS sequence"/>
</dbReference>
<dbReference type="STRING" id="1555241.A0A4P9XBF4"/>
<dbReference type="SUPFAM" id="SSF53032">
    <property type="entry name" value="tRNA-intron endonuclease catalytic domain-like"/>
    <property type="match status" value="1"/>
</dbReference>
<dbReference type="InterPro" id="IPR006676">
    <property type="entry name" value="tRNA_splic"/>
</dbReference>
<protein>
    <recommendedName>
        <fullName evidence="2">tRNA-intron lyase</fullName>
        <ecNumber evidence="2">4.6.1.16</ecNumber>
    </recommendedName>
</protein>
<name>A0A4P9XBF4_9FUNG</name>
<organism evidence="6 7">
    <name type="scientific">Caulochytrium protostelioides</name>
    <dbReference type="NCBI Taxonomy" id="1555241"/>
    <lineage>
        <taxon>Eukaryota</taxon>
        <taxon>Fungi</taxon>
        <taxon>Fungi incertae sedis</taxon>
        <taxon>Chytridiomycota</taxon>
        <taxon>Chytridiomycota incertae sedis</taxon>
        <taxon>Chytridiomycetes</taxon>
        <taxon>Caulochytriales</taxon>
        <taxon>Caulochytriaceae</taxon>
        <taxon>Caulochytrium</taxon>
    </lineage>
</organism>
<dbReference type="PANTHER" id="PTHR21227">
    <property type="entry name" value="TRNA-SPLICING ENDONUCLEASE SUBUNIT SEN2"/>
    <property type="match status" value="1"/>
</dbReference>
<evidence type="ECO:0000313" key="6">
    <source>
        <dbReference type="EMBL" id="RKP02747.1"/>
    </source>
</evidence>
<dbReference type="Pfam" id="PF01974">
    <property type="entry name" value="tRNA_int_endo"/>
    <property type="match status" value="1"/>
</dbReference>
<gene>
    <name evidence="6" type="ORF">CXG81DRAFT_17631</name>
</gene>
<dbReference type="EC" id="4.6.1.16" evidence="2"/>
<dbReference type="CDD" id="cd22363">
    <property type="entry name" value="tRNA-intron_lyase_C"/>
    <property type="match status" value="1"/>
</dbReference>
<evidence type="ECO:0000256" key="4">
    <source>
        <dbReference type="SAM" id="MobiDB-lite"/>
    </source>
</evidence>
<dbReference type="EMBL" id="ML014136">
    <property type="protein sequence ID" value="RKP02747.1"/>
    <property type="molecule type" value="Genomic_DNA"/>
</dbReference>
<reference evidence="7" key="1">
    <citation type="journal article" date="2018" name="Nat. Microbiol.">
        <title>Leveraging single-cell genomics to expand the fungal tree of life.</title>
        <authorList>
            <person name="Ahrendt S.R."/>
            <person name="Quandt C.A."/>
            <person name="Ciobanu D."/>
            <person name="Clum A."/>
            <person name="Salamov A."/>
            <person name="Andreopoulos B."/>
            <person name="Cheng J.F."/>
            <person name="Woyke T."/>
            <person name="Pelin A."/>
            <person name="Henrissat B."/>
            <person name="Reynolds N.K."/>
            <person name="Benny G.L."/>
            <person name="Smith M.E."/>
            <person name="James T.Y."/>
            <person name="Grigoriev I.V."/>
        </authorList>
    </citation>
    <scope>NUCLEOTIDE SEQUENCE [LARGE SCALE GENOMIC DNA]</scope>
    <source>
        <strain evidence="7">ATCC 52028</strain>
    </source>
</reference>
<dbReference type="AlphaFoldDB" id="A0A4P9XBF4"/>
<proteinExistence type="inferred from homology"/>
<dbReference type="InterPro" id="IPR006677">
    <property type="entry name" value="tRNA_intron_Endonuc_cat-like"/>
</dbReference>
<evidence type="ECO:0000256" key="3">
    <source>
        <dbReference type="ARBA" id="ARBA00034031"/>
    </source>
</evidence>
<dbReference type="GO" id="GO:0005737">
    <property type="term" value="C:cytoplasm"/>
    <property type="evidence" value="ECO:0007669"/>
    <property type="project" value="TreeGrafter"/>
</dbReference>
<feature type="region of interest" description="Disordered" evidence="4">
    <location>
        <begin position="1"/>
        <end position="28"/>
    </location>
</feature>
<dbReference type="PANTHER" id="PTHR21227:SF0">
    <property type="entry name" value="TRNA-SPLICING ENDONUCLEASE SUBUNIT SEN2"/>
    <property type="match status" value="1"/>
</dbReference>
<evidence type="ECO:0000256" key="2">
    <source>
        <dbReference type="ARBA" id="ARBA00012573"/>
    </source>
</evidence>
<comment type="catalytic activity">
    <reaction evidence="3">
        <text>pretRNA = a 3'-half-tRNA molecule with a 5'-OH end + a 5'-half-tRNA molecule with a 2',3'-cyclic phosphate end + an intron with a 2',3'-cyclic phosphate and a 5'-hydroxyl terminus.</text>
        <dbReference type="EC" id="4.6.1.16"/>
    </reaction>
</comment>
<sequence>MAGPRTPTAPGQVRPARPTRAKRAAQAPAIETLPLPRIEAVEATAAAAAAAAAAKAVSADRRRRCGSPVADGSSRVAAWAHGIASAVGHAVQTAVACAMAWASSSSPSPSPSPEHGVVARMDAAPLLTARLLSSSAAVVSSSALAARLWRHGCFGRGEWSRGVPDWHAARARQAAEGSTSPAAVARRRPGKPATAAAAAAGSPSLLDGLVENHVLSAPETFFLAWGLGALAVVRDYGAPALSLSQLWRALFTVPETGALRVDALAGYLVYHHFRARGWVVRSGQTFGVPFALYTHGPVFGHATHVVQYETVITTQDARGIERRDATWVEDSRVEYMPTDASWYDVLTHARVSSQVKKRLLWVRLSLPGDLLRETLEVLEQTRDVDGVLPMSLMQQWFVLPRLAQVQVTRWNPDRTR</sequence>
<dbReference type="Gene3D" id="3.40.1350.10">
    <property type="match status" value="1"/>
</dbReference>
<dbReference type="GO" id="GO:0000379">
    <property type="term" value="P:tRNA-type intron splice site recognition and cleavage"/>
    <property type="evidence" value="ECO:0007669"/>
    <property type="project" value="TreeGrafter"/>
</dbReference>
<accession>A0A4P9XBF4</accession>
<keyword evidence="7" id="KW-1185">Reference proteome</keyword>
<dbReference type="GO" id="GO:0003676">
    <property type="term" value="F:nucleic acid binding"/>
    <property type="evidence" value="ECO:0007669"/>
    <property type="project" value="InterPro"/>
</dbReference>
<dbReference type="InterPro" id="IPR011856">
    <property type="entry name" value="tRNA_endonuc-like_dom_sf"/>
</dbReference>